<keyword evidence="2" id="KW-0106">Calcium</keyword>
<dbReference type="GO" id="GO:0017128">
    <property type="term" value="F:phospholipid scramblase activity"/>
    <property type="evidence" value="ECO:0007669"/>
    <property type="project" value="InterPro"/>
</dbReference>
<evidence type="ECO:0000313" key="4">
    <source>
        <dbReference type="EMBL" id="VEN38088.1"/>
    </source>
</evidence>
<dbReference type="AlphaFoldDB" id="A0A653BR56"/>
<feature type="non-terminal residue" evidence="4">
    <location>
        <position position="148"/>
    </location>
</feature>
<organism evidence="4 5">
    <name type="scientific">Callosobruchus maculatus</name>
    <name type="common">Southern cowpea weevil</name>
    <name type="synonym">Pulse bruchid</name>
    <dbReference type="NCBI Taxonomy" id="64391"/>
    <lineage>
        <taxon>Eukaryota</taxon>
        <taxon>Metazoa</taxon>
        <taxon>Ecdysozoa</taxon>
        <taxon>Arthropoda</taxon>
        <taxon>Hexapoda</taxon>
        <taxon>Insecta</taxon>
        <taxon>Pterygota</taxon>
        <taxon>Neoptera</taxon>
        <taxon>Endopterygota</taxon>
        <taxon>Coleoptera</taxon>
        <taxon>Polyphaga</taxon>
        <taxon>Cucujiformia</taxon>
        <taxon>Chrysomeloidea</taxon>
        <taxon>Chrysomelidae</taxon>
        <taxon>Bruchinae</taxon>
        <taxon>Bruchini</taxon>
        <taxon>Callosobruchus</taxon>
    </lineage>
</organism>
<keyword evidence="2" id="KW-0449">Lipoprotein</keyword>
<proteinExistence type="inferred from homology"/>
<evidence type="ECO:0000313" key="5">
    <source>
        <dbReference type="Proteomes" id="UP000410492"/>
    </source>
</evidence>
<feature type="region of interest" description="Disordered" evidence="3">
    <location>
        <begin position="1"/>
        <end position="73"/>
    </location>
</feature>
<comment type="cofactor">
    <cofactor evidence="2">
        <name>Ca(2+)</name>
        <dbReference type="ChEBI" id="CHEBI:29108"/>
    </cofactor>
</comment>
<keyword evidence="2" id="KW-0564">Palmitate</keyword>
<protein>
    <recommendedName>
        <fullName evidence="2">Phospholipid scramblase</fullName>
    </recommendedName>
</protein>
<comment type="similarity">
    <text evidence="1 2">Belongs to the phospholipid scramblase family.</text>
</comment>
<dbReference type="Proteomes" id="UP000410492">
    <property type="component" value="Unassembled WGS sequence"/>
</dbReference>
<evidence type="ECO:0000256" key="1">
    <source>
        <dbReference type="ARBA" id="ARBA00005350"/>
    </source>
</evidence>
<name>A0A653BR56_CALMS</name>
<reference evidence="4 5" key="1">
    <citation type="submission" date="2019-01" db="EMBL/GenBank/DDBJ databases">
        <authorList>
            <person name="Sayadi A."/>
        </authorList>
    </citation>
    <scope>NUCLEOTIDE SEQUENCE [LARGE SCALE GENOMIC DNA]</scope>
</reference>
<dbReference type="PANTHER" id="PTHR23248">
    <property type="entry name" value="PHOSPHOLIPID SCRAMBLASE-RELATED"/>
    <property type="match status" value="1"/>
</dbReference>
<dbReference type="EMBL" id="CAACVG010004068">
    <property type="protein sequence ID" value="VEN38088.1"/>
    <property type="molecule type" value="Genomic_DNA"/>
</dbReference>
<dbReference type="InterPro" id="IPR005552">
    <property type="entry name" value="Scramblase"/>
</dbReference>
<comment type="function">
    <text evidence="2">May mediate accelerated ATP-independent bidirectional transbilayer migration of phospholipids upon binding calcium ions that results in a loss of phospholipid asymmetry in the plasma membrane.</text>
</comment>
<evidence type="ECO:0000256" key="3">
    <source>
        <dbReference type="SAM" id="MobiDB-lite"/>
    </source>
</evidence>
<dbReference type="PANTHER" id="PTHR23248:SF9">
    <property type="entry name" value="PHOSPHOLIPID SCRAMBLASE"/>
    <property type="match status" value="1"/>
</dbReference>
<gene>
    <name evidence="4" type="ORF">CALMAC_LOCUS3106</name>
</gene>
<dbReference type="OrthoDB" id="191150at2759"/>
<sequence>MSMSYPLSNQGQGPQMCPTSHNTPYPCPDAPGHAPVSQGSGPPGPIYRPPEQFLPPKLYGGAPVTQQPRPAPGGVPLNAPALGYLATVDVLLVHQEIEMVEIVTGFETKNRYKIKNDSAQQAFYAEEYSHWLPRNCMGYLREFEMRIY</sequence>
<evidence type="ECO:0000256" key="2">
    <source>
        <dbReference type="RuleBase" id="RU363116"/>
    </source>
</evidence>
<keyword evidence="5" id="KW-1185">Reference proteome</keyword>
<accession>A0A653BR56</accession>
<dbReference type="GO" id="GO:0005886">
    <property type="term" value="C:plasma membrane"/>
    <property type="evidence" value="ECO:0007669"/>
    <property type="project" value="TreeGrafter"/>
</dbReference>
<feature type="compositionally biased region" description="Polar residues" evidence="3">
    <location>
        <begin position="1"/>
        <end position="23"/>
    </location>
</feature>
<dbReference type="Pfam" id="PF03803">
    <property type="entry name" value="Scramblase"/>
    <property type="match status" value="1"/>
</dbReference>